<dbReference type="InterPro" id="IPR013543">
    <property type="entry name" value="Ca/CaM-dep_prot_kinase-assoc"/>
</dbReference>
<accession>A0A7M4EHE1</accession>
<keyword evidence="6" id="KW-0418">Kinase</keyword>
<protein>
    <recommendedName>
        <fullName evidence="2">calcium/calmodulin-dependent protein kinase</fullName>
        <ecNumber evidence="2">2.7.11.17</ecNumber>
    </recommendedName>
</protein>
<dbReference type="SUPFAM" id="SSF56112">
    <property type="entry name" value="Protein kinase-like (PK-like)"/>
    <property type="match status" value="1"/>
</dbReference>
<dbReference type="FunFam" id="3.10.450.50:FF:000001">
    <property type="entry name" value="calcium/calmodulin-dependent protein kinase type II subunit gamma isoform X1"/>
    <property type="match status" value="1"/>
</dbReference>
<comment type="catalytic activity">
    <reaction evidence="9">
        <text>L-seryl-[protein] + ATP = O-phospho-L-seryl-[protein] + ADP + H(+)</text>
        <dbReference type="Rhea" id="RHEA:17989"/>
        <dbReference type="Rhea" id="RHEA-COMP:9863"/>
        <dbReference type="Rhea" id="RHEA-COMP:11604"/>
        <dbReference type="ChEBI" id="CHEBI:15378"/>
        <dbReference type="ChEBI" id="CHEBI:29999"/>
        <dbReference type="ChEBI" id="CHEBI:30616"/>
        <dbReference type="ChEBI" id="CHEBI:83421"/>
        <dbReference type="ChEBI" id="CHEBI:456216"/>
        <dbReference type="EC" id="2.7.11.17"/>
    </reaction>
</comment>
<dbReference type="InterPro" id="IPR008271">
    <property type="entry name" value="Ser/Thr_kinase_AS"/>
</dbReference>
<dbReference type="Gene3D" id="6.10.140.620">
    <property type="match status" value="1"/>
</dbReference>
<dbReference type="Pfam" id="PF00069">
    <property type="entry name" value="Pkinase"/>
    <property type="match status" value="1"/>
</dbReference>
<sequence>LFLVTCPRCFTPSIFLFFPRGAFSVVRRCVKKSSTQEYAAKIINTKKLSARDHQKLEREARICRLLKHPNIVRLHDSISEEGFHYLVFDLVTGGELFEDIVAREYYSEADASHCIHQILESVNHIHQHDIVHRDLKPENLLLASKCKGAAVKLADFGLAIEVQGEQQAWFGFAGTPGYLSPEVLRKDPYGKPVDIWACGVILYILLVGYPPFWDEDQHKLYQQIKAGAYDFPSPEWDTVTPEAKNLINQMLTINPAKRITADQALKHPWVCQRSTVASMMHRQETVECLRKFNARRKLKGAILTTMLVSRNFSGKLSSRMHLIATSSHSELMQLNCFLFLSTVRKQEIIKITEQLIEAINNGDFEAYTKICDPGLTSFEPEALGNLVEGMDFHKFYFENLLSKNSKPIHTTILNPHVHVIGEDAACIAYIRLTQYIDGQGRPRTTQSEETRVWHRRDGKWLNVHYHCSGAPLLLLPHQ</sequence>
<dbReference type="PROSITE" id="PS50011">
    <property type="entry name" value="PROTEIN_KINASE_DOM"/>
    <property type="match status" value="1"/>
</dbReference>
<dbReference type="FunFam" id="3.30.200.20:FF:000239">
    <property type="entry name" value="Calcium/calmodulin-dependent protein kinase type II subunit beta"/>
    <property type="match status" value="1"/>
</dbReference>
<dbReference type="InterPro" id="IPR011009">
    <property type="entry name" value="Kinase-like_dom_sf"/>
</dbReference>
<evidence type="ECO:0000256" key="1">
    <source>
        <dbReference type="ARBA" id="ARBA00005354"/>
    </source>
</evidence>
<evidence type="ECO:0000313" key="12">
    <source>
        <dbReference type="Proteomes" id="UP000594220"/>
    </source>
</evidence>
<evidence type="ECO:0000259" key="10">
    <source>
        <dbReference type="PROSITE" id="PS50011"/>
    </source>
</evidence>
<keyword evidence="12" id="KW-1185">Reference proteome</keyword>
<dbReference type="SUPFAM" id="SSF54427">
    <property type="entry name" value="NTF2-like"/>
    <property type="match status" value="1"/>
</dbReference>
<dbReference type="Gene3D" id="3.30.200.20">
    <property type="entry name" value="Phosphorylase Kinase, domain 1"/>
    <property type="match status" value="1"/>
</dbReference>
<evidence type="ECO:0000256" key="5">
    <source>
        <dbReference type="ARBA" id="ARBA00022679"/>
    </source>
</evidence>
<evidence type="ECO:0000256" key="4">
    <source>
        <dbReference type="ARBA" id="ARBA00022553"/>
    </source>
</evidence>
<dbReference type="PROSITE" id="PS00108">
    <property type="entry name" value="PROTEIN_KINASE_ST"/>
    <property type="match status" value="1"/>
</dbReference>
<dbReference type="Pfam" id="PF08332">
    <property type="entry name" value="CaMKII_AD"/>
    <property type="match status" value="1"/>
</dbReference>
<dbReference type="Gene3D" id="1.10.510.10">
    <property type="entry name" value="Transferase(Phosphotransferase) domain 1"/>
    <property type="match status" value="1"/>
</dbReference>
<dbReference type="Ensembl" id="ENSCPRT00005011632.1">
    <property type="protein sequence ID" value="ENSCPRP00005009873.1"/>
    <property type="gene ID" value="ENSCPRG00005005594.1"/>
</dbReference>
<evidence type="ECO:0000256" key="3">
    <source>
        <dbReference type="ARBA" id="ARBA00022527"/>
    </source>
</evidence>
<dbReference type="SMART" id="SM00220">
    <property type="entry name" value="S_TKc"/>
    <property type="match status" value="1"/>
</dbReference>
<organism evidence="11 12">
    <name type="scientific">Crocodylus porosus</name>
    <name type="common">Saltwater crocodile</name>
    <name type="synonym">Estuarine crocodile</name>
    <dbReference type="NCBI Taxonomy" id="8502"/>
    <lineage>
        <taxon>Eukaryota</taxon>
        <taxon>Metazoa</taxon>
        <taxon>Chordata</taxon>
        <taxon>Craniata</taxon>
        <taxon>Vertebrata</taxon>
        <taxon>Euteleostomi</taxon>
        <taxon>Archelosauria</taxon>
        <taxon>Archosauria</taxon>
        <taxon>Crocodylia</taxon>
        <taxon>Longirostres</taxon>
        <taxon>Crocodylidae</taxon>
        <taxon>Crocodylus</taxon>
    </lineage>
</organism>
<dbReference type="InterPro" id="IPR032710">
    <property type="entry name" value="NTF2-like_dom_sf"/>
</dbReference>
<keyword evidence="4" id="KW-0597">Phosphoprotein</keyword>
<evidence type="ECO:0000256" key="9">
    <source>
        <dbReference type="ARBA" id="ARBA00047430"/>
    </source>
</evidence>
<name>A0A7M4EHE1_CROPO</name>
<evidence type="ECO:0000313" key="11">
    <source>
        <dbReference type="Ensembl" id="ENSCPRP00005009873.1"/>
    </source>
</evidence>
<dbReference type="EC" id="2.7.11.17" evidence="2"/>
<reference evidence="11" key="1">
    <citation type="submission" date="2025-08" db="UniProtKB">
        <authorList>
            <consortium name="Ensembl"/>
        </authorList>
    </citation>
    <scope>IDENTIFICATION</scope>
</reference>
<keyword evidence="7" id="KW-0112">Calmodulin-binding</keyword>
<dbReference type="AlphaFoldDB" id="A0A7M4EHE1"/>
<evidence type="ECO:0000256" key="2">
    <source>
        <dbReference type="ARBA" id="ARBA00012434"/>
    </source>
</evidence>
<evidence type="ECO:0000256" key="6">
    <source>
        <dbReference type="ARBA" id="ARBA00022777"/>
    </source>
</evidence>
<comment type="similarity">
    <text evidence="1">Belongs to the protein kinase superfamily. CAMK Ser/Thr protein kinase family. CaMK subfamily.</text>
</comment>
<keyword evidence="5" id="KW-0808">Transferase</keyword>
<evidence type="ECO:0000256" key="8">
    <source>
        <dbReference type="ARBA" id="ARBA00047307"/>
    </source>
</evidence>
<dbReference type="FunFam" id="1.10.510.10:FF:000001">
    <property type="entry name" value="Calcium/calmodulin-dependent protein kinase type II subunit delta"/>
    <property type="match status" value="1"/>
</dbReference>
<comment type="catalytic activity">
    <reaction evidence="8">
        <text>L-threonyl-[protein] + ATP = O-phospho-L-threonyl-[protein] + ADP + H(+)</text>
        <dbReference type="Rhea" id="RHEA:46608"/>
        <dbReference type="Rhea" id="RHEA-COMP:11060"/>
        <dbReference type="Rhea" id="RHEA-COMP:11605"/>
        <dbReference type="ChEBI" id="CHEBI:15378"/>
        <dbReference type="ChEBI" id="CHEBI:30013"/>
        <dbReference type="ChEBI" id="CHEBI:30616"/>
        <dbReference type="ChEBI" id="CHEBI:61977"/>
        <dbReference type="ChEBI" id="CHEBI:456216"/>
        <dbReference type="EC" id="2.7.11.17"/>
    </reaction>
</comment>
<keyword evidence="3" id="KW-0723">Serine/threonine-protein kinase</keyword>
<proteinExistence type="inferred from homology"/>
<dbReference type="CDD" id="cd14086">
    <property type="entry name" value="STKc_CaMKII"/>
    <property type="match status" value="1"/>
</dbReference>
<evidence type="ECO:0000256" key="7">
    <source>
        <dbReference type="ARBA" id="ARBA00022860"/>
    </source>
</evidence>
<feature type="domain" description="Protein kinase" evidence="10">
    <location>
        <begin position="12"/>
        <end position="270"/>
    </location>
</feature>
<dbReference type="GO" id="GO:0004683">
    <property type="term" value="F:calcium/calmodulin-dependent protein kinase activity"/>
    <property type="evidence" value="ECO:0007669"/>
    <property type="project" value="UniProtKB-EC"/>
</dbReference>
<dbReference type="PANTHER" id="PTHR24347">
    <property type="entry name" value="SERINE/THREONINE-PROTEIN KINASE"/>
    <property type="match status" value="1"/>
</dbReference>
<gene>
    <name evidence="11" type="primary">CAMK2G</name>
</gene>
<reference evidence="11" key="2">
    <citation type="submission" date="2025-09" db="UniProtKB">
        <authorList>
            <consortium name="Ensembl"/>
        </authorList>
    </citation>
    <scope>IDENTIFICATION</scope>
</reference>
<dbReference type="GeneTree" id="ENSGT00940000156481"/>
<dbReference type="Gene3D" id="3.10.450.50">
    <property type="match status" value="1"/>
</dbReference>
<dbReference type="InterPro" id="IPR000719">
    <property type="entry name" value="Prot_kinase_dom"/>
</dbReference>
<dbReference type="GO" id="GO:0005516">
    <property type="term" value="F:calmodulin binding"/>
    <property type="evidence" value="ECO:0007669"/>
    <property type="project" value="UniProtKB-KW"/>
</dbReference>
<dbReference type="GO" id="GO:0005524">
    <property type="term" value="F:ATP binding"/>
    <property type="evidence" value="ECO:0007669"/>
    <property type="project" value="InterPro"/>
</dbReference>
<dbReference type="Proteomes" id="UP000594220">
    <property type="component" value="Unplaced"/>
</dbReference>